<dbReference type="GeneID" id="40475067"/>
<organism evidence="1 2">
    <name type="scientific">Thermococcus indicus</name>
    <dbReference type="NCBI Taxonomy" id="2586643"/>
    <lineage>
        <taxon>Archaea</taxon>
        <taxon>Methanobacteriati</taxon>
        <taxon>Methanobacteriota</taxon>
        <taxon>Thermococci</taxon>
        <taxon>Thermococcales</taxon>
        <taxon>Thermococcaceae</taxon>
        <taxon>Thermococcus</taxon>
    </lineage>
</organism>
<evidence type="ECO:0000313" key="2">
    <source>
        <dbReference type="Proteomes" id="UP000306007"/>
    </source>
</evidence>
<dbReference type="OrthoDB" id="101861at2157"/>
<dbReference type="EMBL" id="CP040846">
    <property type="protein sequence ID" value="QDA31509.1"/>
    <property type="molecule type" value="Genomic_DNA"/>
</dbReference>
<reference evidence="1 2" key="1">
    <citation type="submission" date="2019-06" db="EMBL/GenBank/DDBJ databases">
        <title>Thermococcus indicus sp. nov., a Fe(III)-reducing hyperthermophilic archaeon isolated from the Onnuri vent field of the Central Indian Ocean ridge.</title>
        <authorList>
            <person name="Lim J.K."/>
            <person name="Kim Y.J."/>
            <person name="Kwon K.K."/>
        </authorList>
    </citation>
    <scope>NUCLEOTIDE SEQUENCE [LARGE SCALE GENOMIC DNA]</scope>
    <source>
        <strain evidence="1 2">IOH1</strain>
    </source>
</reference>
<accession>A0A4Y5SMT3</accession>
<dbReference type="AlphaFoldDB" id="A0A4Y5SMT3"/>
<dbReference type="Proteomes" id="UP000306007">
    <property type="component" value="Chromosome"/>
</dbReference>
<name>A0A4Y5SMT3_9EURY</name>
<protein>
    <submittedName>
        <fullName evidence="1">Uncharacterized protein</fullName>
    </submittedName>
</protein>
<evidence type="ECO:0000313" key="1">
    <source>
        <dbReference type="EMBL" id="QDA31509.1"/>
    </source>
</evidence>
<dbReference type="KEGG" id="tic:FH039_07745"/>
<proteinExistence type="predicted"/>
<sequence>MPDGTTYILLSRLLLLSFTPFRDYDGVVHSGEAEFLSEPPGVKISVFIPVGEQAEKFSKLEGQYIDVEIDPPYFEVFNVKNAERPIITLEPSDSEVPAPRYRLVGLFKIFEPEWGIFECGNLRFEECFSGESEWIEEIGAWFYAYLPERD</sequence>
<keyword evidence="2" id="KW-1185">Reference proteome</keyword>
<dbReference type="RefSeq" id="WP_139680847.1">
    <property type="nucleotide sequence ID" value="NZ_CP040846.1"/>
</dbReference>
<gene>
    <name evidence="1" type="ORF">FH039_07745</name>
</gene>